<dbReference type="InterPro" id="IPR005149">
    <property type="entry name" value="Tscrpt_reg_PadR_N"/>
</dbReference>
<dbReference type="InterPro" id="IPR036388">
    <property type="entry name" value="WH-like_DNA-bd_sf"/>
</dbReference>
<dbReference type="Gene3D" id="6.10.140.190">
    <property type="match status" value="1"/>
</dbReference>
<dbReference type="PANTHER" id="PTHR33169:SF27">
    <property type="entry name" value="TRANSCRIPTIONAL REGULATOR PADR FAMILY PROTEIN"/>
    <property type="match status" value="1"/>
</dbReference>
<gene>
    <name evidence="4" type="ORF">KDW_19680</name>
</gene>
<feature type="domain" description="Transcription regulator PadR C-terminal" evidence="3">
    <location>
        <begin position="99"/>
        <end position="174"/>
    </location>
</feature>
<evidence type="ECO:0000256" key="1">
    <source>
        <dbReference type="SAM" id="MobiDB-lite"/>
    </source>
</evidence>
<dbReference type="Pfam" id="PF03551">
    <property type="entry name" value="PadR"/>
    <property type="match status" value="1"/>
</dbReference>
<dbReference type="RefSeq" id="WP_162005102.1">
    <property type="nucleotide sequence ID" value="NZ_BKZW01000001.1"/>
</dbReference>
<dbReference type="EMBL" id="BKZW01000001">
    <property type="protein sequence ID" value="GER87806.1"/>
    <property type="molecule type" value="Genomic_DNA"/>
</dbReference>
<sequence length="205" mass="23968">MQISEPAEYVILGLLNTHAMHGYEMFQLIEGGTLGQIIHLEMSQMYAFLKKLERLHYIEAKIEAQGARPPRKIFQLTEQGHETFLQWVGKPVEKPRDIRILFLIKLYFVQNLQPAQIHSLLEQQIDACQQFLQHLKSKQENPGIHSADAQFFDKVVLSSRIHQTRALLEWLHELQTETQQMPLGQPPAEEQMPPIKPYEWNHRQS</sequence>
<comment type="caution">
    <text evidence="4">The sequence shown here is derived from an EMBL/GenBank/DDBJ whole genome shotgun (WGS) entry which is preliminary data.</text>
</comment>
<dbReference type="AlphaFoldDB" id="A0A5J4KRG7"/>
<dbReference type="Pfam" id="PF10400">
    <property type="entry name" value="Vir_act_alpha_C"/>
    <property type="match status" value="1"/>
</dbReference>
<reference evidence="4 5" key="1">
    <citation type="submission" date="2019-10" db="EMBL/GenBank/DDBJ databases">
        <title>Dictyobacter vulcani sp. nov., within the class Ktedonobacteria, isolated from soil of volcanic Mt. Zao.</title>
        <authorList>
            <person name="Zheng Y."/>
            <person name="Wang C.M."/>
            <person name="Sakai Y."/>
            <person name="Abe K."/>
            <person name="Yokota A."/>
            <person name="Yabe S."/>
        </authorList>
    </citation>
    <scope>NUCLEOTIDE SEQUENCE [LARGE SCALE GENOMIC DNA]</scope>
    <source>
        <strain evidence="4 5">W12</strain>
    </source>
</reference>
<keyword evidence="5" id="KW-1185">Reference proteome</keyword>
<dbReference type="Proteomes" id="UP000326912">
    <property type="component" value="Unassembled WGS sequence"/>
</dbReference>
<name>A0A5J4KRG7_9CHLR</name>
<accession>A0A5J4KRG7</accession>
<evidence type="ECO:0000313" key="4">
    <source>
        <dbReference type="EMBL" id="GER87806.1"/>
    </source>
</evidence>
<proteinExistence type="predicted"/>
<feature type="region of interest" description="Disordered" evidence="1">
    <location>
        <begin position="182"/>
        <end position="205"/>
    </location>
</feature>
<dbReference type="Gene3D" id="1.10.10.10">
    <property type="entry name" value="Winged helix-like DNA-binding domain superfamily/Winged helix DNA-binding domain"/>
    <property type="match status" value="1"/>
</dbReference>
<dbReference type="InterPro" id="IPR018309">
    <property type="entry name" value="Tscrpt_reg_PadR_C"/>
</dbReference>
<dbReference type="InterPro" id="IPR052509">
    <property type="entry name" value="Metal_resp_DNA-bind_regulator"/>
</dbReference>
<dbReference type="SUPFAM" id="SSF46785">
    <property type="entry name" value="Winged helix' DNA-binding domain"/>
    <property type="match status" value="1"/>
</dbReference>
<feature type="domain" description="Transcription regulator PadR N-terminal" evidence="2">
    <location>
        <begin position="11"/>
        <end position="84"/>
    </location>
</feature>
<evidence type="ECO:0000313" key="5">
    <source>
        <dbReference type="Proteomes" id="UP000326912"/>
    </source>
</evidence>
<protein>
    <submittedName>
        <fullName evidence="4">PadR family transcriptional regulator</fullName>
    </submittedName>
</protein>
<evidence type="ECO:0000259" key="2">
    <source>
        <dbReference type="Pfam" id="PF03551"/>
    </source>
</evidence>
<evidence type="ECO:0000259" key="3">
    <source>
        <dbReference type="Pfam" id="PF10400"/>
    </source>
</evidence>
<dbReference type="PANTHER" id="PTHR33169">
    <property type="entry name" value="PADR-FAMILY TRANSCRIPTIONAL REGULATOR"/>
    <property type="match status" value="1"/>
</dbReference>
<dbReference type="InterPro" id="IPR036390">
    <property type="entry name" value="WH_DNA-bd_sf"/>
</dbReference>
<organism evidence="4 5">
    <name type="scientific">Dictyobacter vulcani</name>
    <dbReference type="NCBI Taxonomy" id="2607529"/>
    <lineage>
        <taxon>Bacteria</taxon>
        <taxon>Bacillati</taxon>
        <taxon>Chloroflexota</taxon>
        <taxon>Ktedonobacteria</taxon>
        <taxon>Ktedonobacterales</taxon>
        <taxon>Dictyobacteraceae</taxon>
        <taxon>Dictyobacter</taxon>
    </lineage>
</organism>